<evidence type="ECO:0000313" key="2">
    <source>
        <dbReference type="EMBL" id="GAT93468.1"/>
    </source>
</evidence>
<dbReference type="PANTHER" id="PTHR14094">
    <property type="entry name" value="SIGNAL RECOGNITION PARTICLE 72"/>
    <property type="match status" value="1"/>
</dbReference>
<sequence>MEELKKLIQQNKKEDLNEIYKISNELYSQKQNDVNVFKILIISSIKLGKDVMQFEETMKQNGMNFELALAKYNIEKYDEALSLLGSEEKDKVLKAQILQKQGKFNEAAKIYTEVLETTKQPKTGILTNLAACIVSDPSIDSSLLGTKTSDYVSETYGNAALIMLRKGEITKAESYFNKALGSSALTNHITVDNKNENQLDEDDSKLKALQKRKEKRQRRRQRKMIKKHGKVDPKTIDPERWIPLYQRKKKQKKGGKK</sequence>
<name>A0A175JJ28_ENTHI</name>
<feature type="region of interest" description="Disordered" evidence="1">
    <location>
        <begin position="205"/>
        <end position="257"/>
    </location>
</feature>
<dbReference type="GO" id="GO:0006614">
    <property type="term" value="P:SRP-dependent cotranslational protein targeting to membrane"/>
    <property type="evidence" value="ECO:0007669"/>
    <property type="project" value="InterPro"/>
</dbReference>
<dbReference type="AlphaFoldDB" id="A0A175JJ28"/>
<dbReference type="VEuPathDB" id="AmoebaDB:KM1_316700"/>
<feature type="compositionally biased region" description="Basic residues" evidence="1">
    <location>
        <begin position="208"/>
        <end position="229"/>
    </location>
</feature>
<dbReference type="PANTHER" id="PTHR14094:SF9">
    <property type="entry name" value="SIGNAL RECOGNITION PARTICLE SUBUNIT SRP72"/>
    <property type="match status" value="1"/>
</dbReference>
<dbReference type="InterPro" id="IPR026270">
    <property type="entry name" value="SRP72"/>
</dbReference>
<evidence type="ECO:0000256" key="1">
    <source>
        <dbReference type="SAM" id="MobiDB-lite"/>
    </source>
</evidence>
<dbReference type="Pfam" id="PF13181">
    <property type="entry name" value="TPR_8"/>
    <property type="match status" value="1"/>
</dbReference>
<feature type="compositionally biased region" description="Basic and acidic residues" evidence="1">
    <location>
        <begin position="230"/>
        <end position="240"/>
    </location>
</feature>
<dbReference type="eggNOG" id="ENOG502R97M">
    <property type="taxonomic scope" value="Eukaryota"/>
</dbReference>
<dbReference type="EMBL" id="BDEQ01000001">
    <property type="protein sequence ID" value="GAT93468.1"/>
    <property type="molecule type" value="Genomic_DNA"/>
</dbReference>
<reference evidence="2 3" key="1">
    <citation type="submission" date="2016-05" db="EMBL/GenBank/DDBJ databases">
        <title>First whole genome sequencing of Entamoeba histolytica HM1:IMSS-clone-6.</title>
        <authorList>
            <person name="Mukherjee Avik.K."/>
            <person name="Izumyama S."/>
            <person name="Nakada-Tsukui K."/>
            <person name="Nozaki T."/>
        </authorList>
    </citation>
    <scope>NUCLEOTIDE SEQUENCE [LARGE SCALE GENOMIC DNA]</scope>
    <source>
        <strain evidence="2 3">HM1:IMSS clone 6</strain>
    </source>
</reference>
<organism evidence="2 3">
    <name type="scientific">Entamoeba histolytica</name>
    <dbReference type="NCBI Taxonomy" id="5759"/>
    <lineage>
        <taxon>Eukaryota</taxon>
        <taxon>Amoebozoa</taxon>
        <taxon>Evosea</taxon>
        <taxon>Archamoebae</taxon>
        <taxon>Mastigamoebida</taxon>
        <taxon>Entamoebidae</taxon>
        <taxon>Entamoeba</taxon>
    </lineage>
</organism>
<accession>A0A175JJ28</accession>
<evidence type="ECO:0000313" key="3">
    <source>
        <dbReference type="Proteomes" id="UP000078387"/>
    </source>
</evidence>
<proteinExistence type="predicted"/>
<dbReference type="SUPFAM" id="SSF48452">
    <property type="entry name" value="TPR-like"/>
    <property type="match status" value="1"/>
</dbReference>
<dbReference type="GO" id="GO:0043022">
    <property type="term" value="F:ribosome binding"/>
    <property type="evidence" value="ECO:0007669"/>
    <property type="project" value="TreeGrafter"/>
</dbReference>
<dbReference type="Pfam" id="PF13176">
    <property type="entry name" value="TPR_7"/>
    <property type="match status" value="1"/>
</dbReference>
<dbReference type="GO" id="GO:0005786">
    <property type="term" value="C:signal recognition particle, endoplasmic reticulum targeting"/>
    <property type="evidence" value="ECO:0007669"/>
    <property type="project" value="TreeGrafter"/>
</dbReference>
<protein>
    <recommendedName>
        <fullName evidence="4">Signal recognition particle subunit SRP72</fullName>
    </recommendedName>
</protein>
<evidence type="ECO:0008006" key="4">
    <source>
        <dbReference type="Google" id="ProtNLM"/>
    </source>
</evidence>
<comment type="caution">
    <text evidence="2">The sequence shown here is derived from an EMBL/GenBank/DDBJ whole genome shotgun (WGS) entry which is preliminary data.</text>
</comment>
<dbReference type="InterPro" id="IPR019734">
    <property type="entry name" value="TPR_rpt"/>
</dbReference>
<dbReference type="Proteomes" id="UP000078387">
    <property type="component" value="Unassembled WGS sequence"/>
</dbReference>
<gene>
    <name evidence="2" type="ORF">CL6EHI_131200</name>
</gene>
<dbReference type="VEuPathDB" id="AmoebaDB:EHI_131200"/>
<dbReference type="InterPro" id="IPR011990">
    <property type="entry name" value="TPR-like_helical_dom_sf"/>
</dbReference>
<dbReference type="Gene3D" id="1.25.40.10">
    <property type="entry name" value="Tetratricopeptide repeat domain"/>
    <property type="match status" value="1"/>
</dbReference>
<feature type="compositionally biased region" description="Basic residues" evidence="1">
    <location>
        <begin position="246"/>
        <end position="257"/>
    </location>
</feature>
<dbReference type="GO" id="GO:0008312">
    <property type="term" value="F:7S RNA binding"/>
    <property type="evidence" value="ECO:0007669"/>
    <property type="project" value="TreeGrafter"/>
</dbReference>